<dbReference type="InterPro" id="IPR005814">
    <property type="entry name" value="Aminotrans_3"/>
</dbReference>
<comment type="cofactor">
    <cofactor evidence="1">
        <name>pyridoxal 5'-phosphate</name>
        <dbReference type="ChEBI" id="CHEBI:597326"/>
    </cofactor>
</comment>
<evidence type="ECO:0000256" key="4">
    <source>
        <dbReference type="ARBA" id="ARBA00022679"/>
    </source>
</evidence>
<reference evidence="7 8" key="1">
    <citation type="submission" date="2019-03" db="EMBL/GenBank/DDBJ databases">
        <title>Genomic Encyclopedia of Type Strains, Phase IV (KMG-V): Genome sequencing to study the core and pangenomes of soil and plant-associated prokaryotes.</title>
        <authorList>
            <person name="Whitman W."/>
        </authorList>
    </citation>
    <scope>NUCLEOTIDE SEQUENCE [LARGE SCALE GENOMIC DNA]</scope>
    <source>
        <strain evidence="7 8">Hc14</strain>
    </source>
</reference>
<organism evidence="7 8">
    <name type="scientific">Rhizobium sullae</name>
    <name type="common">Rhizobium hedysari</name>
    <dbReference type="NCBI Taxonomy" id="50338"/>
    <lineage>
        <taxon>Bacteria</taxon>
        <taxon>Pseudomonadati</taxon>
        <taxon>Pseudomonadota</taxon>
        <taxon>Alphaproteobacteria</taxon>
        <taxon>Hyphomicrobiales</taxon>
        <taxon>Rhizobiaceae</taxon>
        <taxon>Rhizobium/Agrobacterium group</taxon>
        <taxon>Rhizobium</taxon>
    </lineage>
</organism>
<dbReference type="GO" id="GO:0004015">
    <property type="term" value="F:adenosylmethionine-8-amino-7-oxononanoate transaminase activity"/>
    <property type="evidence" value="ECO:0007669"/>
    <property type="project" value="TreeGrafter"/>
</dbReference>
<evidence type="ECO:0000256" key="3">
    <source>
        <dbReference type="ARBA" id="ARBA00022576"/>
    </source>
</evidence>
<evidence type="ECO:0000256" key="5">
    <source>
        <dbReference type="ARBA" id="ARBA00022898"/>
    </source>
</evidence>
<evidence type="ECO:0000256" key="2">
    <source>
        <dbReference type="ARBA" id="ARBA00008954"/>
    </source>
</evidence>
<keyword evidence="5 6" id="KW-0663">Pyridoxal phosphate</keyword>
<keyword evidence="3" id="KW-0032">Aminotransferase</keyword>
<evidence type="ECO:0000313" key="8">
    <source>
        <dbReference type="Proteomes" id="UP000294576"/>
    </source>
</evidence>
<comment type="similarity">
    <text evidence="2 6">Belongs to the class-III pyridoxal-phosphate-dependent aminotransferase family.</text>
</comment>
<dbReference type="Proteomes" id="UP000294576">
    <property type="component" value="Unassembled WGS sequence"/>
</dbReference>
<dbReference type="CDD" id="cd00610">
    <property type="entry name" value="OAT_like"/>
    <property type="match status" value="1"/>
</dbReference>
<sequence>MTAAPNSAEARDIAYHLHGYTNAKKHSEIGPLVIERGENIYVIDSAGNRYIEAMAGLWCTALGFSEKRLVQAAARQMAKLPFYHTFTHKSHGPVVDLAEKLVSMAPVPMSKAFFTNSGSEAIDTALKLIWYRANALGEPQRKKIVVRNRAYHGVTVAGSCLTSLPGNHRSFDLIVSGVSRLTCPHYWREAEAGETEESFSTRLAEELEETILSEGPETIAAFFGEPVIGAGGVVVPPRTYWDKIQALLQKYDILFVADEVICGFGRTGSMFGTQTYDLKPDMMVLSKQLSSSYLPASALLINDRVFDPIADESNRIGTLGHGYTGGGHPVAAAVALETIRIIEEENLVAHAAAMGERLRTGLHRLGTHPLVGEVRGVGLMAAVELVTDKSLKTGLELPGQLGAIANNSFQEAGVISRIMGDALAFCPPLIISENQVDDLLGRFRQALDATLASLPAGSGKD</sequence>
<dbReference type="Gene3D" id="3.40.640.10">
    <property type="entry name" value="Type I PLP-dependent aspartate aminotransferase-like (Major domain)"/>
    <property type="match status" value="1"/>
</dbReference>
<dbReference type="PANTHER" id="PTHR42684">
    <property type="entry name" value="ADENOSYLMETHIONINE-8-AMINO-7-OXONONANOATE AMINOTRANSFERASE"/>
    <property type="match status" value="1"/>
</dbReference>
<gene>
    <name evidence="7" type="ORF">EV132_11581</name>
</gene>
<dbReference type="EMBL" id="SMBH01000015">
    <property type="protein sequence ID" value="TCU12645.1"/>
    <property type="molecule type" value="Genomic_DNA"/>
</dbReference>
<dbReference type="Gene3D" id="3.90.1150.10">
    <property type="entry name" value="Aspartate Aminotransferase, domain 1"/>
    <property type="match status" value="1"/>
</dbReference>
<name>A0A4V2V8C1_RHISU</name>
<evidence type="ECO:0000256" key="6">
    <source>
        <dbReference type="RuleBase" id="RU003560"/>
    </source>
</evidence>
<dbReference type="GO" id="GO:0009102">
    <property type="term" value="P:biotin biosynthetic process"/>
    <property type="evidence" value="ECO:0007669"/>
    <property type="project" value="TreeGrafter"/>
</dbReference>
<protein>
    <submittedName>
        <fullName evidence="7">4-aminobutyrate--pyruvate transaminase</fullName>
    </submittedName>
</protein>
<dbReference type="InterPro" id="IPR049704">
    <property type="entry name" value="Aminotrans_3_PPA_site"/>
</dbReference>
<dbReference type="PIRSF" id="PIRSF000521">
    <property type="entry name" value="Transaminase_4ab_Lys_Orn"/>
    <property type="match status" value="1"/>
</dbReference>
<dbReference type="InterPro" id="IPR015422">
    <property type="entry name" value="PyrdxlP-dep_Trfase_small"/>
</dbReference>
<dbReference type="InterPro" id="IPR015421">
    <property type="entry name" value="PyrdxlP-dep_Trfase_major"/>
</dbReference>
<dbReference type="GO" id="GO:0030170">
    <property type="term" value="F:pyridoxal phosphate binding"/>
    <property type="evidence" value="ECO:0007669"/>
    <property type="project" value="InterPro"/>
</dbReference>
<keyword evidence="4" id="KW-0808">Transferase</keyword>
<keyword evidence="7" id="KW-0670">Pyruvate</keyword>
<dbReference type="Pfam" id="PF00202">
    <property type="entry name" value="Aminotran_3"/>
    <property type="match status" value="1"/>
</dbReference>
<dbReference type="SUPFAM" id="SSF53383">
    <property type="entry name" value="PLP-dependent transferases"/>
    <property type="match status" value="1"/>
</dbReference>
<dbReference type="PANTHER" id="PTHR42684:SF3">
    <property type="entry name" value="ADENOSYLMETHIONINE-8-AMINO-7-OXONONANOATE AMINOTRANSFERASE"/>
    <property type="match status" value="1"/>
</dbReference>
<evidence type="ECO:0000256" key="1">
    <source>
        <dbReference type="ARBA" id="ARBA00001933"/>
    </source>
</evidence>
<proteinExistence type="inferred from homology"/>
<dbReference type="AlphaFoldDB" id="A0A4V2V8C1"/>
<dbReference type="RefSeq" id="WP_132566878.1">
    <property type="nucleotide sequence ID" value="NZ_SMBH01000015.1"/>
</dbReference>
<comment type="caution">
    <text evidence="7">The sequence shown here is derived from an EMBL/GenBank/DDBJ whole genome shotgun (WGS) entry which is preliminary data.</text>
</comment>
<evidence type="ECO:0000313" key="7">
    <source>
        <dbReference type="EMBL" id="TCU12645.1"/>
    </source>
</evidence>
<dbReference type="InterPro" id="IPR015424">
    <property type="entry name" value="PyrdxlP-dep_Trfase"/>
</dbReference>
<dbReference type="PROSITE" id="PS00600">
    <property type="entry name" value="AA_TRANSFER_CLASS_3"/>
    <property type="match status" value="1"/>
</dbReference>
<accession>A0A4V2V8C1</accession>
<dbReference type="FunFam" id="3.40.640.10:FF:000014">
    <property type="entry name" value="Adenosylmethionine-8-amino-7-oxononanoate aminotransferase, probable"/>
    <property type="match status" value="1"/>
</dbReference>
<dbReference type="GO" id="GO:0009448">
    <property type="term" value="P:gamma-aminobutyric acid metabolic process"/>
    <property type="evidence" value="ECO:0007669"/>
    <property type="project" value="TreeGrafter"/>
</dbReference>
<dbReference type="NCBIfam" id="NF004767">
    <property type="entry name" value="PRK06105.1"/>
    <property type="match status" value="1"/>
</dbReference>